<evidence type="ECO:0000259" key="1">
    <source>
        <dbReference type="Pfam" id="PF13679"/>
    </source>
</evidence>
<evidence type="ECO:0000313" key="3">
    <source>
        <dbReference type="Proteomes" id="UP001153636"/>
    </source>
</evidence>
<protein>
    <recommendedName>
        <fullName evidence="1">Methyltransferase domain-containing protein</fullName>
    </recommendedName>
</protein>
<keyword evidence="3" id="KW-1185">Reference proteome</keyword>
<gene>
    <name evidence="2" type="ORF">PSYICH_LOCUS105</name>
</gene>
<dbReference type="CDD" id="cd02440">
    <property type="entry name" value="AdoMet_MTases"/>
    <property type="match status" value="1"/>
</dbReference>
<dbReference type="SUPFAM" id="SSF53335">
    <property type="entry name" value="S-adenosyl-L-methionine-dependent methyltransferases"/>
    <property type="match status" value="1"/>
</dbReference>
<dbReference type="InterPro" id="IPR025714">
    <property type="entry name" value="Methyltranfer_dom"/>
</dbReference>
<evidence type="ECO:0000313" key="2">
    <source>
        <dbReference type="EMBL" id="CAH1099938.1"/>
    </source>
</evidence>
<dbReference type="FunFam" id="3.40.50.150:FF:000725">
    <property type="entry name" value="Glutathione S-transferase, C-terminal domain-containing"/>
    <property type="match status" value="1"/>
</dbReference>
<dbReference type="PANTHER" id="PTHR13369">
    <property type="match status" value="1"/>
</dbReference>
<dbReference type="OrthoDB" id="206598at2759"/>
<reference evidence="2" key="1">
    <citation type="submission" date="2022-01" db="EMBL/GenBank/DDBJ databases">
        <authorList>
            <person name="King R."/>
        </authorList>
    </citation>
    <scope>NUCLEOTIDE SEQUENCE</scope>
</reference>
<dbReference type="Pfam" id="PF13679">
    <property type="entry name" value="Methyltransf_32"/>
    <property type="match status" value="1"/>
</dbReference>
<sequence>MATNNLFIYAFQGPSKLFWVNIETLVVLFIYKLARTQKVNLVVKLMSGQPSEPLIEISLKEDEYTIPATLPEITTLASGPVIVSGNQVTAGICSVARSLIKMSPEKEIRDLLGFREACLLACSENSIWTRFCEVDIIQTVKNVLRQRYIFNKKFELPIDLARFEYHMSTPVRMHNVYKEARVKNNNKAIISGIPMNELNLHHTFSEGSSMTLSDVILYQCYEVLLKNSPFDLLIHRLPLTVNWFNKMEISLVSSSKFTVGKTLIEVTDIIEPNFVKQSLYKADPSRYRPEKRVFTKQNDIEHAFEQLEEIKTEIVNEIVPFGHDVYFSWSNVPLEANPRGGALPKERASRKSEQLKNLTKAVIKIAKNHYYKIVDFCSGSGHLGILLATLLPNCEIVLVENKERSLMRAKERIEKLGLSNVLIVQSNLDYFQGDFDIGVALHACGVATDLVIQNCVEKKAHLVVCPCCYGGVRDCHHLTYPRSNKFKKIDLDYNNYLNLAHGADQTHDDENVKTKQGYFCMDAIDTDRKFFIESFGYKVFLGKLEPTTCTNKNNLLVGLLKDIESI</sequence>
<organism evidence="2 3">
    <name type="scientific">Psylliodes chrysocephalus</name>
    <dbReference type="NCBI Taxonomy" id="3402493"/>
    <lineage>
        <taxon>Eukaryota</taxon>
        <taxon>Metazoa</taxon>
        <taxon>Ecdysozoa</taxon>
        <taxon>Arthropoda</taxon>
        <taxon>Hexapoda</taxon>
        <taxon>Insecta</taxon>
        <taxon>Pterygota</taxon>
        <taxon>Neoptera</taxon>
        <taxon>Endopterygota</taxon>
        <taxon>Coleoptera</taxon>
        <taxon>Polyphaga</taxon>
        <taxon>Cucujiformia</taxon>
        <taxon>Chrysomeloidea</taxon>
        <taxon>Chrysomelidae</taxon>
        <taxon>Galerucinae</taxon>
        <taxon>Alticini</taxon>
        <taxon>Psylliodes</taxon>
    </lineage>
</organism>
<accession>A0A9P0CFV7</accession>
<dbReference type="InterPro" id="IPR029063">
    <property type="entry name" value="SAM-dependent_MTases_sf"/>
</dbReference>
<dbReference type="Proteomes" id="UP001153636">
    <property type="component" value="Chromosome 1"/>
</dbReference>
<feature type="domain" description="Methyltransferase" evidence="1">
    <location>
        <begin position="351"/>
        <end position="473"/>
    </location>
</feature>
<dbReference type="EMBL" id="OV651813">
    <property type="protein sequence ID" value="CAH1099938.1"/>
    <property type="molecule type" value="Genomic_DNA"/>
</dbReference>
<dbReference type="GO" id="GO:0005737">
    <property type="term" value="C:cytoplasm"/>
    <property type="evidence" value="ECO:0007669"/>
    <property type="project" value="TreeGrafter"/>
</dbReference>
<name>A0A9P0CFV7_9CUCU</name>
<dbReference type="AlphaFoldDB" id="A0A9P0CFV7"/>
<dbReference type="Gene3D" id="3.40.50.150">
    <property type="entry name" value="Vaccinia Virus protein VP39"/>
    <property type="match status" value="1"/>
</dbReference>
<proteinExistence type="predicted"/>
<dbReference type="PANTHER" id="PTHR13369:SF0">
    <property type="entry name" value="GLUTATHIONE S-TRANSFERASE C-TERMINAL DOMAIN-CONTAINING PROTEIN"/>
    <property type="match status" value="1"/>
</dbReference>